<dbReference type="AlphaFoldDB" id="A0A8B7NQ35"/>
<protein>
    <submittedName>
        <fullName evidence="4">Activating signal cointegrator 1 complex subunit 2 homolog</fullName>
    </submittedName>
</protein>
<proteinExistence type="predicted"/>
<dbReference type="OrthoDB" id="6374134at2759"/>
<gene>
    <name evidence="4" type="primary">LOC108672639</name>
</gene>
<feature type="chain" id="PRO_5034543973" evidence="2">
    <location>
        <begin position="20"/>
        <end position="268"/>
    </location>
</feature>
<dbReference type="OMA" id="DITYEEY"/>
<organism evidence="3 4">
    <name type="scientific">Hyalella azteca</name>
    <name type="common">Amphipod</name>
    <dbReference type="NCBI Taxonomy" id="294128"/>
    <lineage>
        <taxon>Eukaryota</taxon>
        <taxon>Metazoa</taxon>
        <taxon>Ecdysozoa</taxon>
        <taxon>Arthropoda</taxon>
        <taxon>Crustacea</taxon>
        <taxon>Multicrustacea</taxon>
        <taxon>Malacostraca</taxon>
        <taxon>Eumalacostraca</taxon>
        <taxon>Peracarida</taxon>
        <taxon>Amphipoda</taxon>
        <taxon>Senticaudata</taxon>
        <taxon>Talitrida</taxon>
        <taxon>Talitroidea</taxon>
        <taxon>Hyalellidae</taxon>
        <taxon>Hyalella</taxon>
    </lineage>
</organism>
<sequence>MAIIIVMNVLACVVGVTFGQHHHLQSLQQSHLPQDQNVIAATQQFLQQFAALQAKAAAAPDTSVHKKVSFNSPAPATQAPAFISGILPEEPINAAIRQLHQQLKPRSDSNVNLLQHNDPHRPAQQQQPQHFQQTQHHFQQPQHQQSQQQFNHPPEHQQNQPLNHFQMQLFHHPQQQPLQQQTNHQQQLFNPQNIAPVHNQFGHVINPNRFPGPLADDLPAAVGGPLQPVGPTAAVHQAQQQLAQAHMTILAHHATLPQTPPPEKKEKQ</sequence>
<evidence type="ECO:0000313" key="3">
    <source>
        <dbReference type="Proteomes" id="UP000694843"/>
    </source>
</evidence>
<reference evidence="4" key="1">
    <citation type="submission" date="2025-08" db="UniProtKB">
        <authorList>
            <consortium name="RefSeq"/>
        </authorList>
    </citation>
    <scope>IDENTIFICATION</scope>
    <source>
        <tissue evidence="4">Whole organism</tissue>
    </source>
</reference>
<keyword evidence="3" id="KW-1185">Reference proteome</keyword>
<feature type="region of interest" description="Disordered" evidence="1">
    <location>
        <begin position="102"/>
        <end position="159"/>
    </location>
</feature>
<evidence type="ECO:0000256" key="2">
    <source>
        <dbReference type="SAM" id="SignalP"/>
    </source>
</evidence>
<feature type="compositionally biased region" description="Low complexity" evidence="1">
    <location>
        <begin position="122"/>
        <end position="152"/>
    </location>
</feature>
<keyword evidence="2" id="KW-0732">Signal</keyword>
<dbReference type="KEGG" id="hazt:108672639"/>
<dbReference type="RefSeq" id="XP_018015839.1">
    <property type="nucleotide sequence ID" value="XM_018160350.2"/>
</dbReference>
<dbReference type="GeneID" id="108672639"/>
<dbReference type="Proteomes" id="UP000694843">
    <property type="component" value="Unplaced"/>
</dbReference>
<name>A0A8B7NQ35_HYAAZ</name>
<evidence type="ECO:0000313" key="4">
    <source>
        <dbReference type="RefSeq" id="XP_018015839.1"/>
    </source>
</evidence>
<evidence type="ECO:0000256" key="1">
    <source>
        <dbReference type="SAM" id="MobiDB-lite"/>
    </source>
</evidence>
<accession>A0A8B7NQ35</accession>
<feature type="signal peptide" evidence="2">
    <location>
        <begin position="1"/>
        <end position="19"/>
    </location>
</feature>